<dbReference type="PROSITE" id="PS50828">
    <property type="entry name" value="SMR"/>
    <property type="match status" value="1"/>
</dbReference>
<reference evidence="2 3" key="1">
    <citation type="submission" date="2016-10" db="EMBL/GenBank/DDBJ databases">
        <authorList>
            <person name="de Groot N.N."/>
        </authorList>
    </citation>
    <scope>NUCLEOTIDE SEQUENCE [LARGE SCALE GENOMIC DNA]</scope>
    <source>
        <strain evidence="2 3">CGMCC 1.6291</strain>
    </source>
</reference>
<dbReference type="Gene3D" id="3.30.1370.110">
    <property type="match status" value="1"/>
</dbReference>
<evidence type="ECO:0000313" key="2">
    <source>
        <dbReference type="EMBL" id="SEO42773.1"/>
    </source>
</evidence>
<dbReference type="AlphaFoldDB" id="A0A1H8PML5"/>
<feature type="domain" description="Smr" evidence="1">
    <location>
        <begin position="1"/>
        <end position="83"/>
    </location>
</feature>
<dbReference type="SUPFAM" id="SSF160443">
    <property type="entry name" value="SMR domain-like"/>
    <property type="match status" value="1"/>
</dbReference>
<dbReference type="InterPro" id="IPR002625">
    <property type="entry name" value="Smr_dom"/>
</dbReference>
<organism evidence="2 3">
    <name type="scientific">Aquisalimonas asiatica</name>
    <dbReference type="NCBI Taxonomy" id="406100"/>
    <lineage>
        <taxon>Bacteria</taxon>
        <taxon>Pseudomonadati</taxon>
        <taxon>Pseudomonadota</taxon>
        <taxon>Gammaproteobacteria</taxon>
        <taxon>Chromatiales</taxon>
        <taxon>Ectothiorhodospiraceae</taxon>
        <taxon>Aquisalimonas</taxon>
    </lineage>
</organism>
<name>A0A1H8PML5_9GAMM</name>
<protein>
    <submittedName>
        <fullName evidence="2">Smr domain-containing protein</fullName>
    </submittedName>
</protein>
<evidence type="ECO:0000259" key="1">
    <source>
        <dbReference type="PROSITE" id="PS50828"/>
    </source>
</evidence>
<dbReference type="InterPro" id="IPR036063">
    <property type="entry name" value="Smr_dom_sf"/>
</dbReference>
<dbReference type="OrthoDB" id="5784976at2"/>
<dbReference type="Proteomes" id="UP000199657">
    <property type="component" value="Unassembled WGS sequence"/>
</dbReference>
<dbReference type="EMBL" id="FOEG01000001">
    <property type="protein sequence ID" value="SEO42773.1"/>
    <property type="molecule type" value="Genomic_DNA"/>
</dbReference>
<dbReference type="Pfam" id="PF01713">
    <property type="entry name" value="Smr"/>
    <property type="match status" value="1"/>
</dbReference>
<dbReference type="RefSeq" id="WP_091638886.1">
    <property type="nucleotide sequence ID" value="NZ_FOEG01000001.1"/>
</dbReference>
<accession>A0A1H8PML5</accession>
<sequence length="84" mass="10002">MARLKIDLHDIFNRGRQIDAALNDAITRAVEKRLPMVEIIHGRGKGQLKKRVLKFLEQPHIREQYHRVEKDTKNPGRLFVHFRH</sequence>
<gene>
    <name evidence="2" type="ORF">SAMN04488052_10127</name>
</gene>
<dbReference type="STRING" id="406100.SAMN04488052_10127"/>
<keyword evidence="3" id="KW-1185">Reference proteome</keyword>
<proteinExistence type="predicted"/>
<evidence type="ECO:0000313" key="3">
    <source>
        <dbReference type="Proteomes" id="UP000199657"/>
    </source>
</evidence>